<dbReference type="Proteomes" id="UP001642409">
    <property type="component" value="Unassembled WGS sequence"/>
</dbReference>
<gene>
    <name evidence="1" type="ORF">HINF_LOCUS13723</name>
    <name evidence="2" type="ORF">HINF_LOCUS74144</name>
</gene>
<evidence type="ECO:0000313" key="3">
    <source>
        <dbReference type="Proteomes" id="UP001642409"/>
    </source>
</evidence>
<dbReference type="EMBL" id="CAXDID020000623">
    <property type="protein sequence ID" value="CAL6106981.1"/>
    <property type="molecule type" value="Genomic_DNA"/>
</dbReference>
<protein>
    <submittedName>
        <fullName evidence="2">Hypothetical_protein</fullName>
    </submittedName>
</protein>
<dbReference type="EMBL" id="CATOUU010000358">
    <property type="protein sequence ID" value="CAI9926078.1"/>
    <property type="molecule type" value="Genomic_DNA"/>
</dbReference>
<reference evidence="1" key="1">
    <citation type="submission" date="2023-06" db="EMBL/GenBank/DDBJ databases">
        <authorList>
            <person name="Kurt Z."/>
        </authorList>
    </citation>
    <scope>NUCLEOTIDE SEQUENCE</scope>
</reference>
<organism evidence="1">
    <name type="scientific">Hexamita inflata</name>
    <dbReference type="NCBI Taxonomy" id="28002"/>
    <lineage>
        <taxon>Eukaryota</taxon>
        <taxon>Metamonada</taxon>
        <taxon>Diplomonadida</taxon>
        <taxon>Hexamitidae</taxon>
        <taxon>Hexamitinae</taxon>
        <taxon>Hexamita</taxon>
    </lineage>
</organism>
<name>A0AA86NUC1_9EUKA</name>
<proteinExistence type="predicted"/>
<sequence length="119" mass="13850">MQIRSRNQKFDKIFGKGVCNRNGKPNLTQKIYQTGPDLLSLIDTLAMHENCSGVCIRTRVGGSIRGYVVQHGDSMGEFKSFTTFFWMFLQSIEHQSLILQSDYFYYKVINYKVYSLKSW</sequence>
<comment type="caution">
    <text evidence="1">The sequence shown here is derived from an EMBL/GenBank/DDBJ whole genome shotgun (WGS) entry which is preliminary data.</text>
</comment>
<reference evidence="2 3" key="2">
    <citation type="submission" date="2024-07" db="EMBL/GenBank/DDBJ databases">
        <authorList>
            <person name="Akdeniz Z."/>
        </authorList>
    </citation>
    <scope>NUCLEOTIDE SEQUENCE [LARGE SCALE GENOMIC DNA]</scope>
</reference>
<keyword evidence="3" id="KW-1185">Reference proteome</keyword>
<evidence type="ECO:0000313" key="2">
    <source>
        <dbReference type="EMBL" id="CAL6106981.1"/>
    </source>
</evidence>
<evidence type="ECO:0000313" key="1">
    <source>
        <dbReference type="EMBL" id="CAI9926078.1"/>
    </source>
</evidence>
<accession>A0AA86NUC1</accession>
<dbReference type="AlphaFoldDB" id="A0AA86NUC1"/>